<name>A0A0N9I3G8_9PSEU</name>
<sequence>MNVGDMAKKAKDFAGEHKDQVDKGVDKAGDFAKDKFGASGDQVDKGVDKAKDLLGGDRQQDDRQQDADQQR</sequence>
<protein>
    <recommendedName>
        <fullName evidence="4">Kanamycin biosynthetic protein</fullName>
    </recommendedName>
</protein>
<organism evidence="2 3">
    <name type="scientific">Kibdelosporangium phytohabitans</name>
    <dbReference type="NCBI Taxonomy" id="860235"/>
    <lineage>
        <taxon>Bacteria</taxon>
        <taxon>Bacillati</taxon>
        <taxon>Actinomycetota</taxon>
        <taxon>Actinomycetes</taxon>
        <taxon>Pseudonocardiales</taxon>
        <taxon>Pseudonocardiaceae</taxon>
        <taxon>Kibdelosporangium</taxon>
    </lineage>
</organism>
<dbReference type="RefSeq" id="WP_054292097.1">
    <property type="nucleotide sequence ID" value="NZ_CP012752.1"/>
</dbReference>
<dbReference type="OrthoDB" id="3579262at2"/>
<dbReference type="Proteomes" id="UP000063699">
    <property type="component" value="Chromosome"/>
</dbReference>
<accession>A0A0N9I3G8</accession>
<keyword evidence="3" id="KW-1185">Reference proteome</keyword>
<gene>
    <name evidence="2" type="ORF">AOZ06_27825</name>
</gene>
<dbReference type="KEGG" id="kphy:AOZ06_27825"/>
<dbReference type="AlphaFoldDB" id="A0A0N9I3G8"/>
<evidence type="ECO:0000313" key="3">
    <source>
        <dbReference type="Proteomes" id="UP000063699"/>
    </source>
</evidence>
<dbReference type="InterPro" id="IPR028037">
    <property type="entry name" value="Antitoxin_Rv0909/MT0933"/>
</dbReference>
<dbReference type="EMBL" id="CP012752">
    <property type="protein sequence ID" value="ALG10194.1"/>
    <property type="molecule type" value="Genomic_DNA"/>
</dbReference>
<feature type="region of interest" description="Disordered" evidence="1">
    <location>
        <begin position="1"/>
        <end position="71"/>
    </location>
</feature>
<reference evidence="2 3" key="1">
    <citation type="submission" date="2015-07" db="EMBL/GenBank/DDBJ databases">
        <title>Genome sequencing of Kibdelosporangium phytohabitans.</title>
        <authorList>
            <person name="Qin S."/>
            <person name="Xing K."/>
        </authorList>
    </citation>
    <scope>NUCLEOTIDE SEQUENCE [LARGE SCALE GENOMIC DNA]</scope>
    <source>
        <strain evidence="2 3">KLBMP1111</strain>
    </source>
</reference>
<evidence type="ECO:0000313" key="2">
    <source>
        <dbReference type="EMBL" id="ALG10194.1"/>
    </source>
</evidence>
<dbReference type="Pfam" id="PF14013">
    <property type="entry name" value="MT0933_antitox"/>
    <property type="match status" value="1"/>
</dbReference>
<evidence type="ECO:0008006" key="4">
    <source>
        <dbReference type="Google" id="ProtNLM"/>
    </source>
</evidence>
<proteinExistence type="predicted"/>
<evidence type="ECO:0000256" key="1">
    <source>
        <dbReference type="SAM" id="MobiDB-lite"/>
    </source>
</evidence>